<dbReference type="Proteomes" id="UP001221142">
    <property type="component" value="Unassembled WGS sequence"/>
</dbReference>
<dbReference type="Pfam" id="PF09769">
    <property type="entry name" value="ApoO"/>
    <property type="match status" value="1"/>
</dbReference>
<reference evidence="3" key="1">
    <citation type="submission" date="2023-03" db="EMBL/GenBank/DDBJ databases">
        <title>Massive genome expansion in bonnet fungi (Mycena s.s.) driven by repeated elements and novel gene families across ecological guilds.</title>
        <authorList>
            <consortium name="Lawrence Berkeley National Laboratory"/>
            <person name="Harder C.B."/>
            <person name="Miyauchi S."/>
            <person name="Viragh M."/>
            <person name="Kuo A."/>
            <person name="Thoen E."/>
            <person name="Andreopoulos B."/>
            <person name="Lu D."/>
            <person name="Skrede I."/>
            <person name="Drula E."/>
            <person name="Henrissat B."/>
            <person name="Morin E."/>
            <person name="Kohler A."/>
            <person name="Barry K."/>
            <person name="LaButti K."/>
            <person name="Morin E."/>
            <person name="Salamov A."/>
            <person name="Lipzen A."/>
            <person name="Mereny Z."/>
            <person name="Hegedus B."/>
            <person name="Baldrian P."/>
            <person name="Stursova M."/>
            <person name="Weitz H."/>
            <person name="Taylor A."/>
            <person name="Grigoriev I.V."/>
            <person name="Nagy L.G."/>
            <person name="Martin F."/>
            <person name="Kauserud H."/>
        </authorList>
    </citation>
    <scope>NUCLEOTIDE SEQUENCE</scope>
    <source>
        <strain evidence="3">9284</strain>
    </source>
</reference>
<sequence>MEQEASPSPPPRQKLSIYPAPDPEILLLDTPSALEAHIGTARRTLTTQYRTAHAEVQSLVSRWIGVENRVENRIKALLPPDERVLPGALYVAIAFLTGSILARRRSFPVRAVFPPVLAGTAAVYYLPKLSANVRAYASDLEDEYTPELARIHETGKAHTAMGWARAVDGTREVREKGKQGVLAAIEQVQGLTGLRIREALGVAKSMEEKAVGIVEEKIEEIEHKAEKRLEELERQVEAAAKERTV</sequence>
<dbReference type="AlphaFoldDB" id="A0AAD7B5M5"/>
<keyword evidence="1" id="KW-0496">Mitochondrion</keyword>
<gene>
    <name evidence="4" type="ORF">FB45DRAFT_939589</name>
    <name evidence="3" type="ORF">FB45DRAFT_941580</name>
</gene>
<dbReference type="GO" id="GO:0042407">
    <property type="term" value="P:cristae formation"/>
    <property type="evidence" value="ECO:0007669"/>
    <property type="project" value="InterPro"/>
</dbReference>
<evidence type="ECO:0000313" key="3">
    <source>
        <dbReference type="EMBL" id="KAJ7611338.1"/>
    </source>
</evidence>
<dbReference type="EMBL" id="JARKIF010000033">
    <property type="protein sequence ID" value="KAJ7611338.1"/>
    <property type="molecule type" value="Genomic_DNA"/>
</dbReference>
<protein>
    <recommendedName>
        <fullName evidence="1">MICOS complex subunit</fullName>
    </recommendedName>
</protein>
<dbReference type="EMBL" id="JARKIF010000030">
    <property type="protein sequence ID" value="KAJ7612703.1"/>
    <property type="molecule type" value="Genomic_DNA"/>
</dbReference>
<evidence type="ECO:0000313" key="5">
    <source>
        <dbReference type="Proteomes" id="UP001221142"/>
    </source>
</evidence>
<comment type="function">
    <text evidence="1">Component of the MICOS complex, a large protein complex of the mitochondrial inner membrane that plays crucial roles in the maintenance of crista junctions, inner membrane architecture, and formation of contact sites to the outer membrane.</text>
</comment>
<feature type="coiled-coil region" evidence="2">
    <location>
        <begin position="215"/>
        <end position="242"/>
    </location>
</feature>
<dbReference type="InterPro" id="IPR019166">
    <property type="entry name" value="MIC26/MIC27"/>
</dbReference>
<comment type="subunit">
    <text evidence="1">Component of the mitochondrial contact site and cristae organizing system (MICOS) complex.</text>
</comment>
<name>A0AAD7B5M5_9AGAR</name>
<evidence type="ECO:0000256" key="1">
    <source>
        <dbReference type="RuleBase" id="RU363021"/>
    </source>
</evidence>
<dbReference type="GO" id="GO:0044284">
    <property type="term" value="C:mitochondrial crista junction"/>
    <property type="evidence" value="ECO:0007669"/>
    <property type="project" value="TreeGrafter"/>
</dbReference>
<proteinExistence type="predicted"/>
<accession>A0AAD7B5M5</accession>
<dbReference type="PANTHER" id="PTHR28268">
    <property type="entry name" value="MICOS SUBUNIT MIC26"/>
    <property type="match status" value="1"/>
</dbReference>
<organism evidence="3 5">
    <name type="scientific">Roridomyces roridus</name>
    <dbReference type="NCBI Taxonomy" id="1738132"/>
    <lineage>
        <taxon>Eukaryota</taxon>
        <taxon>Fungi</taxon>
        <taxon>Dikarya</taxon>
        <taxon>Basidiomycota</taxon>
        <taxon>Agaricomycotina</taxon>
        <taxon>Agaricomycetes</taxon>
        <taxon>Agaricomycetidae</taxon>
        <taxon>Agaricales</taxon>
        <taxon>Marasmiineae</taxon>
        <taxon>Mycenaceae</taxon>
        <taxon>Roridomyces</taxon>
    </lineage>
</organism>
<evidence type="ECO:0000313" key="4">
    <source>
        <dbReference type="EMBL" id="KAJ7612703.1"/>
    </source>
</evidence>
<keyword evidence="5" id="KW-1185">Reference proteome</keyword>
<keyword evidence="2" id="KW-0175">Coiled coil</keyword>
<comment type="caution">
    <text evidence="3">The sequence shown here is derived from an EMBL/GenBank/DDBJ whole genome shotgun (WGS) entry which is preliminary data.</text>
</comment>
<comment type="subcellular location">
    <subcellularLocation>
        <location evidence="1">Mitochondrion inner membrane</location>
    </subcellularLocation>
</comment>
<dbReference type="GO" id="GO:0061617">
    <property type="term" value="C:MICOS complex"/>
    <property type="evidence" value="ECO:0007669"/>
    <property type="project" value="UniProtKB-UniRule"/>
</dbReference>
<dbReference type="PANTHER" id="PTHR28268:SF1">
    <property type="entry name" value="MICOS SUBUNIT MIC26"/>
    <property type="match status" value="1"/>
</dbReference>
<evidence type="ECO:0000256" key="2">
    <source>
        <dbReference type="SAM" id="Coils"/>
    </source>
</evidence>
<keyword evidence="1" id="KW-0999">Mitochondrion inner membrane</keyword>
<keyword evidence="1" id="KW-0472">Membrane</keyword>
<dbReference type="InterPro" id="IPR033181">
    <property type="entry name" value="Mic26_fungi"/>
</dbReference>